<evidence type="ECO:0000259" key="5">
    <source>
        <dbReference type="PROSITE" id="PS50075"/>
    </source>
</evidence>
<keyword evidence="4" id="KW-0436">Ligase</keyword>
<dbReference type="InterPro" id="IPR045851">
    <property type="entry name" value="AMP-bd_C_sf"/>
</dbReference>
<keyword evidence="2" id="KW-0596">Phosphopantetheine</keyword>
<dbReference type="Gene3D" id="3.40.50.1000">
    <property type="entry name" value="HAD superfamily/HAD-like"/>
    <property type="match status" value="1"/>
</dbReference>
<accession>A0A5Q0GY47</accession>
<dbReference type="PROSITE" id="PS00012">
    <property type="entry name" value="PHOSPHOPANTETHEINE"/>
    <property type="match status" value="1"/>
</dbReference>
<dbReference type="AlphaFoldDB" id="A0A5Q0GY47"/>
<dbReference type="PANTHER" id="PTHR43201:SF5">
    <property type="entry name" value="MEDIUM-CHAIN ACYL-COA LIGASE ACSF2, MITOCHONDRIAL"/>
    <property type="match status" value="1"/>
</dbReference>
<protein>
    <recommendedName>
        <fullName evidence="5">Carrier domain-containing protein</fullName>
    </recommendedName>
</protein>
<evidence type="ECO:0000313" key="6">
    <source>
        <dbReference type="EMBL" id="QFZ18901.1"/>
    </source>
</evidence>
<dbReference type="OrthoDB" id="3501794at2"/>
<dbReference type="Pfam" id="PF00501">
    <property type="entry name" value="AMP-binding"/>
    <property type="match status" value="1"/>
</dbReference>
<dbReference type="InterPro" id="IPR042099">
    <property type="entry name" value="ANL_N_sf"/>
</dbReference>
<gene>
    <name evidence="6" type="ORF">EKG83_16875</name>
</gene>
<organism evidence="6 7">
    <name type="scientific">Saccharothrix syringae</name>
    <name type="common">Nocardiopsis syringae</name>
    <dbReference type="NCBI Taxonomy" id="103733"/>
    <lineage>
        <taxon>Bacteria</taxon>
        <taxon>Bacillati</taxon>
        <taxon>Actinomycetota</taxon>
        <taxon>Actinomycetes</taxon>
        <taxon>Pseudonocardiales</taxon>
        <taxon>Pseudonocardiaceae</taxon>
        <taxon>Saccharothrix</taxon>
    </lineage>
</organism>
<dbReference type="Gene3D" id="3.40.50.12780">
    <property type="entry name" value="N-terminal domain of ligase-like"/>
    <property type="match status" value="1"/>
</dbReference>
<proteinExistence type="inferred from homology"/>
<comment type="similarity">
    <text evidence="1">Belongs to the ATP-dependent AMP-binding enzyme family.</text>
</comment>
<sequence>MALVVFDCFDTIVVPTPNAPRLEQWADLFAAHLRIPQARARRAVYPMITSCLGDGPMNLATEDVLRRTLCRGPGAPPLADALDALWVAAGNADGRYAAAPGVHALLARLRAEGHTLRLLSNCVLTRDHMTRLLRDLDLLAPFDELHLSSEGVGKKPGRAFFQRAAHGSWDRVVMVGDSPEVDLATAADLGWATVDVLAEPDPWAAVLARAGGAPADPEPLRGGQAHLTDALRWRAREQPSRVAHRVVGGDALTFGEWRRRAEALAARISASCAPGSRVGLAFARTEAAEAAVALLAAWLVEAVPVLLPADRAVRSAVTDGLGLVGVLDGSGWAWRRPVDDVPDPYTGPEERRDAAVVLTSGTEGMPKAVAVPRCDLVRDVPEPWSPEVMVNLSPLSTVDALGNLTAPLLDGRLVVTLNGVTGEGFRQAVEEHRPTYLKLVPSMIRLLAASGTPPTTSVTRIALGSAAIGVPDVAALRALFPRARIEADYSSTESGRASLVCRVDDYETTGWAGELGAPRFGGGVRLVDEDGAVIGAPGVPGEIQLRPPDGVPRRVITLPGQAPRRAADGWVPMGDVGEYDDRGRLWFRCRTSEVVNVGGEKVSLPDVEAALLLVPGIAEVATAAVAHPVLGSAVAALVVPADGADTALVRGAVARRFRGADRPGRIGFVDRIPLNDNGKVSRAEVARLVAEAPQQVAPVTEDAFMAVVRAALGDGLSVTDSVVDSGASSLGLVLLCVDLEWSFGVLLDVFDVLSAPSFADLIAVTRERQHDAFARP</sequence>
<dbReference type="InterPro" id="IPR025110">
    <property type="entry name" value="AMP-bd_C"/>
</dbReference>
<dbReference type="KEGG" id="ssyi:EKG83_16875"/>
<name>A0A5Q0GY47_SACSY</name>
<dbReference type="InterPro" id="IPR006162">
    <property type="entry name" value="Ppantetheine_attach_site"/>
</dbReference>
<dbReference type="InterPro" id="IPR020845">
    <property type="entry name" value="AMP-binding_CS"/>
</dbReference>
<dbReference type="Pfam" id="PF00702">
    <property type="entry name" value="Hydrolase"/>
    <property type="match status" value="1"/>
</dbReference>
<dbReference type="PROSITE" id="PS00455">
    <property type="entry name" value="AMP_BINDING"/>
    <property type="match status" value="1"/>
</dbReference>
<dbReference type="CDD" id="cd04433">
    <property type="entry name" value="AFD_class_I"/>
    <property type="match status" value="1"/>
</dbReference>
<evidence type="ECO:0000256" key="1">
    <source>
        <dbReference type="ARBA" id="ARBA00006432"/>
    </source>
</evidence>
<evidence type="ECO:0000256" key="4">
    <source>
        <dbReference type="ARBA" id="ARBA00022598"/>
    </source>
</evidence>
<dbReference type="PROSITE" id="PS50075">
    <property type="entry name" value="CARRIER"/>
    <property type="match status" value="1"/>
</dbReference>
<dbReference type="Proteomes" id="UP000325787">
    <property type="component" value="Chromosome"/>
</dbReference>
<dbReference type="RefSeq" id="WP_033434037.1">
    <property type="nucleotide sequence ID" value="NZ_CP034550.1"/>
</dbReference>
<evidence type="ECO:0000313" key="7">
    <source>
        <dbReference type="Proteomes" id="UP000325787"/>
    </source>
</evidence>
<feature type="domain" description="Carrier" evidence="5">
    <location>
        <begin position="695"/>
        <end position="769"/>
    </location>
</feature>
<dbReference type="GO" id="GO:0006631">
    <property type="term" value="P:fatty acid metabolic process"/>
    <property type="evidence" value="ECO:0007669"/>
    <property type="project" value="TreeGrafter"/>
</dbReference>
<dbReference type="InterPro" id="IPR036412">
    <property type="entry name" value="HAD-like_sf"/>
</dbReference>
<dbReference type="InterPro" id="IPR009081">
    <property type="entry name" value="PP-bd_ACP"/>
</dbReference>
<dbReference type="SUPFAM" id="SSF56801">
    <property type="entry name" value="Acetyl-CoA synthetase-like"/>
    <property type="match status" value="1"/>
</dbReference>
<dbReference type="SUPFAM" id="SSF56784">
    <property type="entry name" value="HAD-like"/>
    <property type="match status" value="1"/>
</dbReference>
<dbReference type="PANTHER" id="PTHR43201">
    <property type="entry name" value="ACYL-COA SYNTHETASE"/>
    <property type="match status" value="1"/>
</dbReference>
<dbReference type="GO" id="GO:0031956">
    <property type="term" value="F:medium-chain fatty acid-CoA ligase activity"/>
    <property type="evidence" value="ECO:0007669"/>
    <property type="project" value="TreeGrafter"/>
</dbReference>
<keyword evidence="3" id="KW-0597">Phosphoprotein</keyword>
<dbReference type="InterPro" id="IPR023214">
    <property type="entry name" value="HAD_sf"/>
</dbReference>
<dbReference type="Pfam" id="PF13193">
    <property type="entry name" value="AMP-binding_C"/>
    <property type="match status" value="1"/>
</dbReference>
<dbReference type="EMBL" id="CP034550">
    <property type="protein sequence ID" value="QFZ18901.1"/>
    <property type="molecule type" value="Genomic_DNA"/>
</dbReference>
<dbReference type="InterPro" id="IPR000873">
    <property type="entry name" value="AMP-dep_synth/lig_dom"/>
</dbReference>
<evidence type="ECO:0000256" key="3">
    <source>
        <dbReference type="ARBA" id="ARBA00022553"/>
    </source>
</evidence>
<evidence type="ECO:0000256" key="2">
    <source>
        <dbReference type="ARBA" id="ARBA00022450"/>
    </source>
</evidence>
<keyword evidence="7" id="KW-1185">Reference proteome</keyword>
<dbReference type="Gene3D" id="3.30.300.30">
    <property type="match status" value="1"/>
</dbReference>
<reference evidence="7" key="1">
    <citation type="journal article" date="2021" name="Curr. Microbiol.">
        <title>Complete genome of nocamycin-producing strain Saccharothrix syringae NRRL B-16468 reveals the biosynthetic potential for secondary metabolites.</title>
        <authorList>
            <person name="Mo X."/>
            <person name="Yang S."/>
        </authorList>
    </citation>
    <scope>NUCLEOTIDE SEQUENCE [LARGE SCALE GENOMIC DNA]</scope>
    <source>
        <strain evidence="7">ATCC 51364 / DSM 43886 / JCM 6844 / KCTC 9398 / NBRC 14523 / NRRL B-16468 / INA 2240</strain>
    </source>
</reference>